<dbReference type="InterPro" id="IPR002343">
    <property type="entry name" value="Hud_Sxl_RNA"/>
</dbReference>
<evidence type="ECO:0000313" key="7">
    <source>
        <dbReference type="EMBL" id="KAK4877853.1"/>
    </source>
</evidence>
<evidence type="ECO:0000256" key="5">
    <source>
        <dbReference type="PROSITE-ProRule" id="PRU00176"/>
    </source>
</evidence>
<dbReference type="GO" id="GO:0003729">
    <property type="term" value="F:mRNA binding"/>
    <property type="evidence" value="ECO:0007669"/>
    <property type="project" value="TreeGrafter"/>
</dbReference>
<dbReference type="InterPro" id="IPR050502">
    <property type="entry name" value="Euk_RNA-bind_prot"/>
</dbReference>
<dbReference type="PANTHER" id="PTHR48025:SF1">
    <property type="entry name" value="RRM DOMAIN-CONTAINING PROTEIN"/>
    <property type="match status" value="1"/>
</dbReference>
<evidence type="ECO:0000313" key="8">
    <source>
        <dbReference type="Proteomes" id="UP001353858"/>
    </source>
</evidence>
<dbReference type="GO" id="GO:0005737">
    <property type="term" value="C:cytoplasm"/>
    <property type="evidence" value="ECO:0007669"/>
    <property type="project" value="UniProtKB-ARBA"/>
</dbReference>
<dbReference type="SMART" id="SM00360">
    <property type="entry name" value="RRM"/>
    <property type="match status" value="2"/>
</dbReference>
<dbReference type="GO" id="GO:0050686">
    <property type="term" value="P:negative regulation of mRNA processing"/>
    <property type="evidence" value="ECO:0007669"/>
    <property type="project" value="UniProtKB-ARBA"/>
</dbReference>
<sequence length="249" mass="28524">MQQQETQNLYNELANMNLQRKANEQDGAGDSGENVVDKTKLIINYIPQFATEQELATIFSEVGLIENIRIMRDFRTGYSFGFGFVKYSDPEHAAKAITLFNGMKMRNKRLKVSYSRPPGQDMKDSNLYITNLPKDVTEKDMDRIFGEFGEIIQRTILKDKITGMPRGVGFVRYSKTEEAQSAIAALNGKQLDNALLPLSIRVAEDHGKQKAHYLEHANYMCPFSNGGKRRFDSPELNQYERNKLFLENY</sequence>
<dbReference type="GO" id="GO:0005634">
    <property type="term" value="C:nucleus"/>
    <property type="evidence" value="ECO:0007669"/>
    <property type="project" value="UniProtKB-SubCell"/>
</dbReference>
<dbReference type="PROSITE" id="PS50102">
    <property type="entry name" value="RRM"/>
    <property type="match status" value="2"/>
</dbReference>
<protein>
    <recommendedName>
        <fullName evidence="6">RRM domain-containing protein</fullName>
    </recommendedName>
</protein>
<name>A0AAN7P7T0_9COLE</name>
<dbReference type="GO" id="GO:0008266">
    <property type="term" value="F:poly(U) RNA binding"/>
    <property type="evidence" value="ECO:0007669"/>
    <property type="project" value="UniProtKB-ARBA"/>
</dbReference>
<keyword evidence="3 5" id="KW-0694">RNA-binding</keyword>
<evidence type="ECO:0000256" key="3">
    <source>
        <dbReference type="ARBA" id="ARBA00022884"/>
    </source>
</evidence>
<comment type="subcellular location">
    <subcellularLocation>
        <location evidence="1">Nucleus</location>
    </subcellularLocation>
</comment>
<dbReference type="PRINTS" id="PR00961">
    <property type="entry name" value="HUDSXLRNA"/>
</dbReference>
<keyword evidence="2" id="KW-0677">Repeat</keyword>
<evidence type="ECO:0000256" key="2">
    <source>
        <dbReference type="ARBA" id="ARBA00022737"/>
    </source>
</evidence>
<evidence type="ECO:0000256" key="1">
    <source>
        <dbReference type="ARBA" id="ARBA00004123"/>
    </source>
</evidence>
<dbReference type="AlphaFoldDB" id="A0AAN7P7T0"/>
<reference evidence="8" key="1">
    <citation type="submission" date="2023-01" db="EMBL/GenBank/DDBJ databases">
        <title>Key to firefly adult light organ development and bioluminescence: homeobox transcription factors regulate luciferase expression and transportation to peroxisome.</title>
        <authorList>
            <person name="Fu X."/>
        </authorList>
    </citation>
    <scope>NUCLEOTIDE SEQUENCE [LARGE SCALE GENOMIC DNA]</scope>
</reference>
<dbReference type="Proteomes" id="UP001353858">
    <property type="component" value="Unassembled WGS sequence"/>
</dbReference>
<dbReference type="GO" id="GO:0010629">
    <property type="term" value="P:negative regulation of gene expression"/>
    <property type="evidence" value="ECO:0007669"/>
    <property type="project" value="UniProtKB-ARBA"/>
</dbReference>
<dbReference type="InterPro" id="IPR035979">
    <property type="entry name" value="RBD_domain_sf"/>
</dbReference>
<dbReference type="Pfam" id="PF00076">
    <property type="entry name" value="RRM_1"/>
    <property type="match status" value="2"/>
</dbReference>
<dbReference type="EMBL" id="JARPUR010000004">
    <property type="protein sequence ID" value="KAK4877853.1"/>
    <property type="molecule type" value="Genomic_DNA"/>
</dbReference>
<dbReference type="FunFam" id="3.30.70.330:FF:000205">
    <property type="entry name" value="Sex lethal, isoform B"/>
    <property type="match status" value="1"/>
</dbReference>
<dbReference type="SUPFAM" id="SSF54928">
    <property type="entry name" value="RNA-binding domain, RBD"/>
    <property type="match status" value="1"/>
</dbReference>
<dbReference type="PANTHER" id="PTHR48025">
    <property type="entry name" value="OS02G0815200 PROTEIN"/>
    <property type="match status" value="1"/>
</dbReference>
<evidence type="ECO:0000259" key="6">
    <source>
        <dbReference type="PROSITE" id="PS50102"/>
    </source>
</evidence>
<feature type="domain" description="RRM" evidence="6">
    <location>
        <begin position="125"/>
        <end position="205"/>
    </location>
</feature>
<comment type="caution">
    <text evidence="7">The sequence shown here is derived from an EMBL/GenBank/DDBJ whole genome shotgun (WGS) entry which is preliminary data.</text>
</comment>
<gene>
    <name evidence="7" type="ORF">RN001_010359</name>
</gene>
<evidence type="ECO:0000256" key="4">
    <source>
        <dbReference type="ARBA" id="ARBA00023242"/>
    </source>
</evidence>
<feature type="domain" description="RRM" evidence="6">
    <location>
        <begin position="39"/>
        <end position="117"/>
    </location>
</feature>
<dbReference type="GO" id="GO:0009967">
    <property type="term" value="P:positive regulation of signal transduction"/>
    <property type="evidence" value="ECO:0007669"/>
    <property type="project" value="UniProtKB-ARBA"/>
</dbReference>
<dbReference type="GO" id="GO:1990904">
    <property type="term" value="C:ribonucleoprotein complex"/>
    <property type="evidence" value="ECO:0007669"/>
    <property type="project" value="InterPro"/>
</dbReference>
<dbReference type="FunFam" id="3.30.70.330:FF:000383">
    <property type="entry name" value="Sex lethal, isoform D"/>
    <property type="match status" value="1"/>
</dbReference>
<dbReference type="InterPro" id="IPR000504">
    <property type="entry name" value="RRM_dom"/>
</dbReference>
<dbReference type="Gene3D" id="3.30.70.330">
    <property type="match status" value="2"/>
</dbReference>
<organism evidence="7 8">
    <name type="scientific">Aquatica leii</name>
    <dbReference type="NCBI Taxonomy" id="1421715"/>
    <lineage>
        <taxon>Eukaryota</taxon>
        <taxon>Metazoa</taxon>
        <taxon>Ecdysozoa</taxon>
        <taxon>Arthropoda</taxon>
        <taxon>Hexapoda</taxon>
        <taxon>Insecta</taxon>
        <taxon>Pterygota</taxon>
        <taxon>Neoptera</taxon>
        <taxon>Endopterygota</taxon>
        <taxon>Coleoptera</taxon>
        <taxon>Polyphaga</taxon>
        <taxon>Elateriformia</taxon>
        <taxon>Elateroidea</taxon>
        <taxon>Lampyridae</taxon>
        <taxon>Luciolinae</taxon>
        <taxon>Aquatica</taxon>
    </lineage>
</organism>
<keyword evidence="4" id="KW-0539">Nucleus</keyword>
<keyword evidence="8" id="KW-1185">Reference proteome</keyword>
<accession>A0AAN7P7T0</accession>
<proteinExistence type="predicted"/>
<dbReference type="InterPro" id="IPR012677">
    <property type="entry name" value="Nucleotide-bd_a/b_plait_sf"/>
</dbReference>